<evidence type="ECO:0000313" key="3">
    <source>
        <dbReference type="EMBL" id="QJH96459.1"/>
    </source>
</evidence>
<dbReference type="Gene3D" id="3.40.640.10">
    <property type="entry name" value="Type I PLP-dependent aspartate aminotransferase-like (Major domain)"/>
    <property type="match status" value="1"/>
</dbReference>
<reference evidence="1" key="1">
    <citation type="submission" date="2020-03" db="EMBL/GenBank/DDBJ databases">
        <title>The deep terrestrial virosphere.</title>
        <authorList>
            <person name="Holmfeldt K."/>
            <person name="Nilsson E."/>
            <person name="Simone D."/>
            <person name="Lopez-Fernandez M."/>
            <person name="Wu X."/>
            <person name="de Brujin I."/>
            <person name="Lundin D."/>
            <person name="Andersson A."/>
            <person name="Bertilsson S."/>
            <person name="Dopson M."/>
        </authorList>
    </citation>
    <scope>NUCLEOTIDE SEQUENCE</scope>
    <source>
        <strain evidence="4">MM415A00143</strain>
        <strain evidence="2">MM415B00874</strain>
        <strain evidence="1">TM448A00700</strain>
        <strain evidence="3">TM448B00728</strain>
    </source>
</reference>
<dbReference type="Pfam" id="PF01041">
    <property type="entry name" value="DegT_DnrJ_EryC1"/>
    <property type="match status" value="1"/>
</dbReference>
<dbReference type="EMBL" id="MT144048">
    <property type="protein sequence ID" value="QJA47557.1"/>
    <property type="molecule type" value="Genomic_DNA"/>
</dbReference>
<dbReference type="GO" id="GO:0000271">
    <property type="term" value="P:polysaccharide biosynthetic process"/>
    <property type="evidence" value="ECO:0007669"/>
    <property type="project" value="TreeGrafter"/>
</dbReference>
<dbReference type="InterPro" id="IPR015421">
    <property type="entry name" value="PyrdxlP-dep_Trfase_major"/>
</dbReference>
<dbReference type="InterPro" id="IPR015424">
    <property type="entry name" value="PyrdxlP-dep_Trfase"/>
</dbReference>
<name>A0A6H1ZJQ9_9ZZZZ</name>
<dbReference type="PANTHER" id="PTHR30244:SF34">
    <property type="entry name" value="DTDP-4-AMINO-4,6-DIDEOXYGALACTOSE TRANSAMINASE"/>
    <property type="match status" value="1"/>
</dbReference>
<dbReference type="EMBL" id="MT141455">
    <property type="protein sequence ID" value="QJA61874.1"/>
    <property type="molecule type" value="Genomic_DNA"/>
</dbReference>
<dbReference type="Gene3D" id="3.90.1150.10">
    <property type="entry name" value="Aspartate Aminotransferase, domain 1"/>
    <property type="match status" value="1"/>
</dbReference>
<keyword evidence="1" id="KW-0032">Aminotransferase</keyword>
<dbReference type="PANTHER" id="PTHR30244">
    <property type="entry name" value="TRANSAMINASE"/>
    <property type="match status" value="1"/>
</dbReference>
<evidence type="ECO:0000313" key="4">
    <source>
        <dbReference type="EMBL" id="QJI05356.1"/>
    </source>
</evidence>
<dbReference type="GO" id="GO:0030170">
    <property type="term" value="F:pyridoxal phosphate binding"/>
    <property type="evidence" value="ECO:0007669"/>
    <property type="project" value="TreeGrafter"/>
</dbReference>
<dbReference type="SUPFAM" id="SSF53383">
    <property type="entry name" value="PLP-dependent transferases"/>
    <property type="match status" value="1"/>
</dbReference>
<dbReference type="GO" id="GO:0008483">
    <property type="term" value="F:transaminase activity"/>
    <property type="evidence" value="ECO:0007669"/>
    <property type="project" value="UniProtKB-KW"/>
</dbReference>
<dbReference type="CDD" id="cd00616">
    <property type="entry name" value="AHBA_syn"/>
    <property type="match status" value="1"/>
</dbReference>
<dbReference type="EMBL" id="MT145198">
    <property type="protein sequence ID" value="QJI05356.1"/>
    <property type="molecule type" value="Genomic_DNA"/>
</dbReference>
<organism evidence="1">
    <name type="scientific">viral metagenome</name>
    <dbReference type="NCBI Taxonomy" id="1070528"/>
    <lineage>
        <taxon>unclassified sequences</taxon>
        <taxon>metagenomes</taxon>
        <taxon>organismal metagenomes</taxon>
    </lineage>
</organism>
<dbReference type="AlphaFoldDB" id="A0A6H1ZJQ9"/>
<dbReference type="PIRSF" id="PIRSF000390">
    <property type="entry name" value="PLP_StrS"/>
    <property type="match status" value="1"/>
</dbReference>
<protein>
    <submittedName>
        <fullName evidence="1">Putative DegT/DnrJ/EryC1/StrS aminotransferase family protein</fullName>
    </submittedName>
</protein>
<dbReference type="EMBL" id="MT144652">
    <property type="protein sequence ID" value="QJH96459.1"/>
    <property type="molecule type" value="Genomic_DNA"/>
</dbReference>
<dbReference type="InterPro" id="IPR015422">
    <property type="entry name" value="PyrdxlP-dep_Trfase_small"/>
</dbReference>
<evidence type="ECO:0000313" key="1">
    <source>
        <dbReference type="EMBL" id="QJA47557.1"/>
    </source>
</evidence>
<proteinExistence type="predicted"/>
<gene>
    <name evidence="4" type="ORF">MM415A00143_0031</name>
    <name evidence="2" type="ORF">MM415B00874_0030</name>
    <name evidence="1" type="ORF">TM448A00700_0020</name>
    <name evidence="3" type="ORF">TM448B00728_0007</name>
</gene>
<evidence type="ECO:0000313" key="2">
    <source>
        <dbReference type="EMBL" id="QJA61874.1"/>
    </source>
</evidence>
<sequence length="370" mass="40724">MINLSKPYLGSEELEAVKKIMDSGCCAGTCPEVHRFEEKFAHFVGSRYAVATSSCTTALHLACLALGVNNKSNIIVPAYTFPATAFAPLYCGADIQIADVEPDTFNIDVECLSDVAGLSDLGTVDVIIPVHCFGNPADMDAVKDYAEDNDAKIIEDAACALPAYHHGKHAGTIGDVGCYSFYCIKNLCTGEGGMLVTDNEEIAEKARSLCDFGKTTSKPLPRFTQLGYNYRLSSIQAAMGIEQLKKLPWMHSRRLEIAKRYDEFISSELSNYAYSQVVPDRCTSAYQRYAIVLNPRINRDKVMEDMAAHKVQCAIGTYDISTQPYFSSSHKECAVSRTLFEQSISLPMYPELSEEEVDTVCAALKECVKH</sequence>
<accession>A0A6H1ZJQ9</accession>
<keyword evidence="1" id="KW-0808">Transferase</keyword>
<dbReference type="InterPro" id="IPR000653">
    <property type="entry name" value="DegT/StrS_aminotransferase"/>
</dbReference>